<organism evidence="6 7">
    <name type="scientific">Desulfosarcina ovata subsp. sediminis</name>
    <dbReference type="NCBI Taxonomy" id="885957"/>
    <lineage>
        <taxon>Bacteria</taxon>
        <taxon>Pseudomonadati</taxon>
        <taxon>Thermodesulfobacteriota</taxon>
        <taxon>Desulfobacteria</taxon>
        <taxon>Desulfobacterales</taxon>
        <taxon>Desulfosarcinaceae</taxon>
        <taxon>Desulfosarcina</taxon>
    </lineage>
</organism>
<accession>A0A5K7ZPU0</accession>
<keyword evidence="2 5" id="KW-0812">Transmembrane</keyword>
<dbReference type="CDD" id="cd16914">
    <property type="entry name" value="EcfT"/>
    <property type="match status" value="1"/>
</dbReference>
<evidence type="ECO:0000256" key="2">
    <source>
        <dbReference type="ARBA" id="ARBA00022692"/>
    </source>
</evidence>
<evidence type="ECO:0000256" key="1">
    <source>
        <dbReference type="ARBA" id="ARBA00004141"/>
    </source>
</evidence>
<name>A0A5K7ZPU0_9BACT</name>
<evidence type="ECO:0000313" key="6">
    <source>
        <dbReference type="EMBL" id="BBO81919.1"/>
    </source>
</evidence>
<dbReference type="AlphaFoldDB" id="A0A5K7ZPU0"/>
<protein>
    <recommendedName>
        <fullName evidence="8">Energy-coupling factor transporter transmembrane protein EcfT</fullName>
    </recommendedName>
</protein>
<evidence type="ECO:0000256" key="4">
    <source>
        <dbReference type="ARBA" id="ARBA00023136"/>
    </source>
</evidence>
<dbReference type="InterPro" id="IPR003339">
    <property type="entry name" value="ABC/ECF_trnsptr_transmembrane"/>
</dbReference>
<feature type="transmembrane region" description="Helical" evidence="5">
    <location>
        <begin position="213"/>
        <end position="233"/>
    </location>
</feature>
<comment type="subcellular location">
    <subcellularLocation>
        <location evidence="1">Membrane</location>
        <topology evidence="1">Multi-pass membrane protein</topology>
    </subcellularLocation>
</comment>
<proteinExistence type="predicted"/>
<sequence length="235" mass="25826">MFGAFPSARETAVHRLHPFSKMAVGMGVTVYALILVDPVALFILLAFLLCVAGMAGVRISARRWLGLLIFFTIFAALNFSASDDHAHALAYCLRLAVFMAAVPVMAATTAPQEMVRALTRVHLPPGLIVSLLLVWRFFPVMAAEVREMRQAALLRGRRMGGVWMRFYRGSMIPLAFAVVEYSDRIALALEIRGFNPGARRSCYALPRFKRGDAVYLVLAAVVCLLAAGIQWGGRP</sequence>
<dbReference type="KEGG" id="dov:DSCO28_24850"/>
<feature type="transmembrane region" description="Helical" evidence="5">
    <location>
        <begin position="64"/>
        <end position="82"/>
    </location>
</feature>
<evidence type="ECO:0000256" key="5">
    <source>
        <dbReference type="SAM" id="Phobius"/>
    </source>
</evidence>
<dbReference type="PANTHER" id="PTHR33514:SF13">
    <property type="entry name" value="PROTEIN ABCI12, CHLOROPLASTIC"/>
    <property type="match status" value="1"/>
</dbReference>
<dbReference type="Pfam" id="PF02361">
    <property type="entry name" value="CbiQ"/>
    <property type="match status" value="1"/>
</dbReference>
<evidence type="ECO:0008006" key="8">
    <source>
        <dbReference type="Google" id="ProtNLM"/>
    </source>
</evidence>
<feature type="transmembrane region" description="Helical" evidence="5">
    <location>
        <begin position="121"/>
        <end position="142"/>
    </location>
</feature>
<reference evidence="6 7" key="1">
    <citation type="submission" date="2019-11" db="EMBL/GenBank/DDBJ databases">
        <title>Comparative genomics of hydrocarbon-degrading Desulfosarcina strains.</title>
        <authorList>
            <person name="Watanabe M."/>
            <person name="Kojima H."/>
            <person name="Fukui M."/>
        </authorList>
    </citation>
    <scope>NUCLEOTIDE SEQUENCE [LARGE SCALE GENOMIC DNA]</scope>
    <source>
        <strain evidence="6 7">28bB2T</strain>
    </source>
</reference>
<keyword evidence="3 5" id="KW-1133">Transmembrane helix</keyword>
<dbReference type="EMBL" id="AP021876">
    <property type="protein sequence ID" value="BBO81919.1"/>
    <property type="molecule type" value="Genomic_DNA"/>
</dbReference>
<dbReference type="RefSeq" id="WP_155322492.1">
    <property type="nucleotide sequence ID" value="NZ_AP021876.1"/>
</dbReference>
<gene>
    <name evidence="6" type="ORF">DSCO28_24850</name>
</gene>
<evidence type="ECO:0000256" key="3">
    <source>
        <dbReference type="ARBA" id="ARBA00022989"/>
    </source>
</evidence>
<dbReference type="GO" id="GO:0005886">
    <property type="term" value="C:plasma membrane"/>
    <property type="evidence" value="ECO:0007669"/>
    <property type="project" value="TreeGrafter"/>
</dbReference>
<dbReference type="Proteomes" id="UP000425960">
    <property type="component" value="Chromosome"/>
</dbReference>
<evidence type="ECO:0000313" key="7">
    <source>
        <dbReference type="Proteomes" id="UP000425960"/>
    </source>
</evidence>
<keyword evidence="4 5" id="KW-0472">Membrane</keyword>
<dbReference type="PANTHER" id="PTHR33514">
    <property type="entry name" value="PROTEIN ABCI12, CHLOROPLASTIC"/>
    <property type="match status" value="1"/>
</dbReference>
<feature type="transmembrane region" description="Helical" evidence="5">
    <location>
        <begin position="28"/>
        <end position="52"/>
    </location>
</feature>